<comment type="catalytic activity">
    <reaction evidence="16 17">
        <text>a ubiquinone + NADH + 5 H(+)(in) = a ubiquinol + NAD(+) + 4 H(+)(out)</text>
        <dbReference type="Rhea" id="RHEA:29091"/>
        <dbReference type="Rhea" id="RHEA-COMP:9565"/>
        <dbReference type="Rhea" id="RHEA-COMP:9566"/>
        <dbReference type="ChEBI" id="CHEBI:15378"/>
        <dbReference type="ChEBI" id="CHEBI:16389"/>
        <dbReference type="ChEBI" id="CHEBI:17976"/>
        <dbReference type="ChEBI" id="CHEBI:57540"/>
        <dbReference type="ChEBI" id="CHEBI:57945"/>
        <dbReference type="EC" id="7.1.1.2"/>
    </reaction>
</comment>
<evidence type="ECO:0000256" key="16">
    <source>
        <dbReference type="ARBA" id="ARBA00049551"/>
    </source>
</evidence>
<feature type="transmembrane region" description="Helical" evidence="17">
    <location>
        <begin position="152"/>
        <end position="170"/>
    </location>
</feature>
<dbReference type="InterPro" id="IPR003945">
    <property type="entry name" value="NU5C-like"/>
</dbReference>
<dbReference type="InterPro" id="IPR001750">
    <property type="entry name" value="ND/Mrp_TM"/>
</dbReference>
<feature type="transmembrane region" description="Helical" evidence="17">
    <location>
        <begin position="303"/>
        <end position="331"/>
    </location>
</feature>
<feature type="transmembrane region" description="Helical" evidence="17">
    <location>
        <begin position="23"/>
        <end position="48"/>
    </location>
</feature>
<evidence type="ECO:0000256" key="12">
    <source>
        <dbReference type="ARBA" id="ARBA00023027"/>
    </source>
</evidence>
<evidence type="ECO:0000259" key="20">
    <source>
        <dbReference type="Pfam" id="PF06455"/>
    </source>
</evidence>
<organism evidence="21">
    <name type="scientific">Undinula vulgaris</name>
    <name type="common">Copepod</name>
    <dbReference type="NCBI Taxonomy" id="184747"/>
    <lineage>
        <taxon>Eukaryota</taxon>
        <taxon>Metazoa</taxon>
        <taxon>Ecdysozoa</taxon>
        <taxon>Arthropoda</taxon>
        <taxon>Crustacea</taxon>
        <taxon>Multicrustacea</taxon>
        <taxon>Hexanauplia</taxon>
        <taxon>Copepoda</taxon>
        <taxon>Calanoida</taxon>
        <taxon>Calanidae</taxon>
        <taxon>Undinula</taxon>
    </lineage>
</organism>
<dbReference type="Pfam" id="PF06455">
    <property type="entry name" value="NADH5_C"/>
    <property type="match status" value="1"/>
</dbReference>
<evidence type="ECO:0000256" key="15">
    <source>
        <dbReference type="ARBA" id="ARBA00023136"/>
    </source>
</evidence>
<feature type="transmembrane region" description="Helical" evidence="17">
    <location>
        <begin position="60"/>
        <end position="79"/>
    </location>
</feature>
<feature type="transmembrane region" description="Helical" evidence="17">
    <location>
        <begin position="393"/>
        <end position="417"/>
    </location>
</feature>
<feature type="transmembrane region" description="Helical" evidence="17">
    <location>
        <begin position="85"/>
        <end position="105"/>
    </location>
</feature>
<keyword evidence="6" id="KW-0679">Respiratory chain</keyword>
<feature type="transmembrane region" description="Helical" evidence="17">
    <location>
        <begin position="245"/>
        <end position="263"/>
    </location>
</feature>
<gene>
    <name evidence="21" type="primary">ND5</name>
</gene>
<evidence type="ECO:0000256" key="3">
    <source>
        <dbReference type="ARBA" id="ARBA00012944"/>
    </source>
</evidence>
<dbReference type="EMBL" id="MN603005">
    <property type="protein sequence ID" value="QGX04672.1"/>
    <property type="molecule type" value="Genomic_DNA"/>
</dbReference>
<dbReference type="GO" id="GO:0008137">
    <property type="term" value="F:NADH dehydrogenase (ubiquinone) activity"/>
    <property type="evidence" value="ECO:0007669"/>
    <property type="project" value="UniProtKB-EC"/>
</dbReference>
<feature type="domain" description="NADH:quinone oxidoreductase/Mrp antiporter transmembrane" evidence="18">
    <location>
        <begin position="81"/>
        <end position="363"/>
    </location>
</feature>
<evidence type="ECO:0000259" key="19">
    <source>
        <dbReference type="Pfam" id="PF00662"/>
    </source>
</evidence>
<feature type="domain" description="NADH-Ubiquinone oxidoreductase (complex I) chain 5 N-terminal" evidence="19">
    <location>
        <begin position="18"/>
        <end position="64"/>
    </location>
</feature>
<proteinExistence type="inferred from homology"/>
<comment type="function">
    <text evidence="17">Core subunit of the mitochondrial membrane respiratory chain NADH dehydrogenase (Complex I) which catalyzes electron transfer from NADH through the respiratory chain, using ubiquinone as an electron acceptor. Essential for the catalytic activity and assembly of complex I.</text>
</comment>
<dbReference type="InterPro" id="IPR001516">
    <property type="entry name" value="Proton_antipo_N"/>
</dbReference>
<dbReference type="GO" id="GO:0003954">
    <property type="term" value="F:NADH dehydrogenase activity"/>
    <property type="evidence" value="ECO:0007669"/>
    <property type="project" value="TreeGrafter"/>
</dbReference>
<comment type="function">
    <text evidence="1">Core subunit of the mitochondrial membrane respiratory chain NADH dehydrogenase (Complex I) that is believed to belong to the minimal assembly required for catalysis. Complex I functions in the transfer of electrons from NADH to the respiratory chain. The immediate electron acceptor for the enzyme is believed to be ubiquinone.</text>
</comment>
<evidence type="ECO:0000256" key="5">
    <source>
        <dbReference type="ARBA" id="ARBA00022448"/>
    </source>
</evidence>
<dbReference type="PANTHER" id="PTHR42829:SF2">
    <property type="entry name" value="NADH-UBIQUINONE OXIDOREDUCTASE CHAIN 5"/>
    <property type="match status" value="1"/>
</dbReference>
<comment type="similarity">
    <text evidence="17">Belongs to the complex I subunit 5 family.</text>
</comment>
<dbReference type="Pfam" id="PF00361">
    <property type="entry name" value="Proton_antipo_M"/>
    <property type="match status" value="1"/>
</dbReference>
<evidence type="ECO:0000256" key="7">
    <source>
        <dbReference type="ARBA" id="ARBA00022692"/>
    </source>
</evidence>
<keyword evidence="13 17" id="KW-0830">Ubiquinone</keyword>
<feature type="transmembrane region" description="Helical" evidence="17">
    <location>
        <begin position="182"/>
        <end position="205"/>
    </location>
</feature>
<dbReference type="PANTHER" id="PTHR42829">
    <property type="entry name" value="NADH-UBIQUINONE OXIDOREDUCTASE CHAIN 5"/>
    <property type="match status" value="1"/>
</dbReference>
<feature type="transmembrane region" description="Helical" evidence="17">
    <location>
        <begin position="126"/>
        <end position="146"/>
    </location>
</feature>
<dbReference type="GO" id="GO:0042773">
    <property type="term" value="P:ATP synthesis coupled electron transport"/>
    <property type="evidence" value="ECO:0007669"/>
    <property type="project" value="InterPro"/>
</dbReference>
<name>A0A6B9D759_UNDVU</name>
<dbReference type="EC" id="7.1.1.2" evidence="3 17"/>
<dbReference type="AlphaFoldDB" id="A0A6B9D759"/>
<sequence>MKTIWFKEYIFEWEITSLSSTSIFLIFIFDYMSIYFLGLVSLIAGSVMIFSTSYMSHEVFFSRFIFLVFSFVMSMYLLILSPNLISLLLGWDGLGVTSYLLVIFYQSSKSFNAGMITALTNRLGDVGLLICISMMISMGDWTYSFISNMNNNVSLIFMFILITSACTKSAQIPFSAWLPAAMAAPTPVSALVHSSTLVTAGVYLLIRMNMLVSTTTISVGLMLMGTLTMVMAGFTAMFEMDMKKIIALSTLSQLGIMMMTLGAKMPLLSFFHLLSHAFFKAMLFMCAGMVIHNMKDYQNIRKMGNSLIALPLISSVMMIANLSLSGLPFLTGFYSKDLILEMMIMSNLSKFMFFLVMVGTFLTMAYSCRLSYLVSLSLIKSESCFMIMEGDKFMITGMLILMPFSIFGGMNLSWNLFSSNQFIFLPFWLKSSILMMILAAIMSMTFMFSKSFSFKNTKMSWFLGNMWFMPLTFSVFFSKMNLTYSKNFVKMIELSWTEMILFKWFFLLKDNNTMSKYFDSLNQFYIIKVVEIMMYVLLIMLMI</sequence>
<feature type="transmembrane region" description="Helical" evidence="17">
    <location>
        <begin position="524"/>
        <end position="542"/>
    </location>
</feature>
<keyword evidence="11 17" id="KW-1133">Transmembrane helix</keyword>
<evidence type="ECO:0000256" key="9">
    <source>
        <dbReference type="ARBA" id="ARBA00022967"/>
    </source>
</evidence>
<dbReference type="PRINTS" id="PR01434">
    <property type="entry name" value="NADHDHGNASE5"/>
</dbReference>
<keyword evidence="5 17" id="KW-0813">Transport</keyword>
<dbReference type="GO" id="GO:0005743">
    <property type="term" value="C:mitochondrial inner membrane"/>
    <property type="evidence" value="ECO:0007669"/>
    <property type="project" value="UniProtKB-SubCell"/>
</dbReference>
<feature type="transmembrane region" description="Helical" evidence="17">
    <location>
        <begin position="269"/>
        <end position="291"/>
    </location>
</feature>
<dbReference type="Pfam" id="PF00662">
    <property type="entry name" value="Proton_antipo_N"/>
    <property type="match status" value="1"/>
</dbReference>
<evidence type="ECO:0000256" key="11">
    <source>
        <dbReference type="ARBA" id="ARBA00022989"/>
    </source>
</evidence>
<evidence type="ECO:0000256" key="2">
    <source>
        <dbReference type="ARBA" id="ARBA00004448"/>
    </source>
</evidence>
<feature type="transmembrane region" description="Helical" evidence="17">
    <location>
        <begin position="217"/>
        <end position="238"/>
    </location>
</feature>
<keyword evidence="9" id="KW-1278">Translocase</keyword>
<evidence type="ECO:0000256" key="4">
    <source>
        <dbReference type="ARBA" id="ARBA00021096"/>
    </source>
</evidence>
<keyword evidence="8" id="KW-0999">Mitochondrion inner membrane</keyword>
<feature type="domain" description="NADH dehydrogenase subunit 5 C-terminal" evidence="20">
    <location>
        <begin position="366"/>
        <end position="540"/>
    </location>
</feature>
<protein>
    <recommendedName>
        <fullName evidence="4 17">NADH-ubiquinone oxidoreductase chain 5</fullName>
        <ecNumber evidence="3 17">7.1.1.2</ecNumber>
    </recommendedName>
</protein>
<geneLocation type="mitochondrion" evidence="21"/>
<feature type="transmembrane region" description="Helical" evidence="17">
    <location>
        <begin position="460"/>
        <end position="478"/>
    </location>
</feature>
<feature type="transmembrane region" description="Helical" evidence="17">
    <location>
        <begin position="351"/>
        <end position="372"/>
    </location>
</feature>
<evidence type="ECO:0000256" key="1">
    <source>
        <dbReference type="ARBA" id="ARBA00003257"/>
    </source>
</evidence>
<evidence type="ECO:0000256" key="10">
    <source>
        <dbReference type="ARBA" id="ARBA00022982"/>
    </source>
</evidence>
<evidence type="ECO:0000259" key="18">
    <source>
        <dbReference type="Pfam" id="PF00361"/>
    </source>
</evidence>
<evidence type="ECO:0000256" key="17">
    <source>
        <dbReference type="RuleBase" id="RU003404"/>
    </source>
</evidence>
<evidence type="ECO:0000256" key="6">
    <source>
        <dbReference type="ARBA" id="ARBA00022660"/>
    </source>
</evidence>
<accession>A0A6B9D759</accession>
<evidence type="ECO:0000256" key="13">
    <source>
        <dbReference type="ARBA" id="ARBA00023075"/>
    </source>
</evidence>
<evidence type="ECO:0000256" key="8">
    <source>
        <dbReference type="ARBA" id="ARBA00022792"/>
    </source>
</evidence>
<dbReference type="InterPro" id="IPR010934">
    <property type="entry name" value="NADH_DH_su5_C"/>
</dbReference>
<comment type="subcellular location">
    <subcellularLocation>
        <location evidence="2">Mitochondrion inner membrane</location>
        <topology evidence="2">Multi-pass membrane protein</topology>
    </subcellularLocation>
</comment>
<evidence type="ECO:0000313" key="21">
    <source>
        <dbReference type="EMBL" id="QGX04672.1"/>
    </source>
</evidence>
<keyword evidence="10" id="KW-0249">Electron transport</keyword>
<keyword evidence="15 17" id="KW-0472">Membrane</keyword>
<dbReference type="GO" id="GO:0015990">
    <property type="term" value="P:electron transport coupled proton transport"/>
    <property type="evidence" value="ECO:0007669"/>
    <property type="project" value="TreeGrafter"/>
</dbReference>
<keyword evidence="7 17" id="KW-0812">Transmembrane</keyword>
<keyword evidence="12 17" id="KW-0520">NAD</keyword>
<keyword evidence="14 17" id="KW-0496">Mitochondrion</keyword>
<feature type="transmembrane region" description="Helical" evidence="17">
    <location>
        <begin position="423"/>
        <end position="448"/>
    </location>
</feature>
<evidence type="ECO:0000256" key="14">
    <source>
        <dbReference type="ARBA" id="ARBA00023128"/>
    </source>
</evidence>
<reference evidence="21" key="1">
    <citation type="journal article" date="2019" name="Mitochondrial DNA Part B Resour">
        <title>The complete mitochondrial genome of Undinula vulgaris (Dana, 1849) (Crustacea: Calanoida: Calanidae).</title>
        <authorList>
            <person name="Back J."/>
            <person name="Kim H."/>
            <person name="Lee S.-H."/>
            <person name="Lee S.-H."/>
            <person name="Shin M.-H."/>
            <person name="Lim B.-J."/>
        </authorList>
    </citation>
    <scope>NUCLEOTIDE SEQUENCE</scope>
</reference>